<dbReference type="AlphaFoldDB" id="A0A0L0FPY1"/>
<protein>
    <submittedName>
        <fullName evidence="9">Uncharacterized protein</fullName>
    </submittedName>
</protein>
<dbReference type="RefSeq" id="XP_014152676.1">
    <property type="nucleotide sequence ID" value="XM_014297201.1"/>
</dbReference>
<sequence length="203" mass="22850">KKPPAKKMVWTPEEEKLFLEGLELYGRDWAMIAMHCGNTRAKQNISSHAQKHFIKLFIGGHCLPAKVIESGSGYTLSGKPLDPNSAALKAYGNNTEYRVSLKNRNSLPQSSTTEESPASAQTTIAPHLDTIVPQTAVQNEPPLITAKKKITKSPEIKRRNPKPTVPRKEKSIAPVTTERSEYSTRRLRTARKQTYRFVDNRER</sequence>
<evidence type="ECO:0000256" key="5">
    <source>
        <dbReference type="SAM" id="MobiDB-lite"/>
    </source>
</evidence>
<dbReference type="PROSITE" id="PS51294">
    <property type="entry name" value="HTH_MYB"/>
    <property type="match status" value="1"/>
</dbReference>
<dbReference type="GO" id="GO:0003677">
    <property type="term" value="F:DNA binding"/>
    <property type="evidence" value="ECO:0007669"/>
    <property type="project" value="UniProtKB-KW"/>
</dbReference>
<keyword evidence="10" id="KW-1185">Reference proteome</keyword>
<evidence type="ECO:0000259" key="8">
    <source>
        <dbReference type="PROSITE" id="PS51294"/>
    </source>
</evidence>
<feature type="domain" description="HTH myb-type" evidence="8">
    <location>
        <begin position="2"/>
        <end position="57"/>
    </location>
</feature>
<evidence type="ECO:0000256" key="2">
    <source>
        <dbReference type="ARBA" id="ARBA00023125"/>
    </source>
</evidence>
<dbReference type="SUPFAM" id="SSF46689">
    <property type="entry name" value="Homeodomain-like"/>
    <property type="match status" value="1"/>
</dbReference>
<evidence type="ECO:0000256" key="1">
    <source>
        <dbReference type="ARBA" id="ARBA00023015"/>
    </source>
</evidence>
<keyword evidence="3" id="KW-0804">Transcription</keyword>
<organism evidence="9 10">
    <name type="scientific">Sphaeroforma arctica JP610</name>
    <dbReference type="NCBI Taxonomy" id="667725"/>
    <lineage>
        <taxon>Eukaryota</taxon>
        <taxon>Ichthyosporea</taxon>
        <taxon>Ichthyophonida</taxon>
        <taxon>Sphaeroforma</taxon>
    </lineage>
</organism>
<feature type="domain" description="SANT" evidence="7">
    <location>
        <begin position="5"/>
        <end position="61"/>
    </location>
</feature>
<dbReference type="GeneID" id="25909306"/>
<feature type="domain" description="Myb-like" evidence="6">
    <location>
        <begin position="2"/>
        <end position="53"/>
    </location>
</feature>
<name>A0A0L0FPY1_9EUKA</name>
<feature type="region of interest" description="Disordered" evidence="5">
    <location>
        <begin position="134"/>
        <end position="185"/>
    </location>
</feature>
<gene>
    <name evidence="9" type="ORF">SARC_08802</name>
</gene>
<dbReference type="InterPro" id="IPR017884">
    <property type="entry name" value="SANT_dom"/>
</dbReference>
<dbReference type="PROSITE" id="PS50090">
    <property type="entry name" value="MYB_LIKE"/>
    <property type="match status" value="1"/>
</dbReference>
<dbReference type="STRING" id="667725.A0A0L0FPY1"/>
<evidence type="ECO:0000256" key="4">
    <source>
        <dbReference type="ARBA" id="ARBA00023242"/>
    </source>
</evidence>
<dbReference type="InterPro" id="IPR001005">
    <property type="entry name" value="SANT/Myb"/>
</dbReference>
<evidence type="ECO:0000256" key="3">
    <source>
        <dbReference type="ARBA" id="ARBA00023163"/>
    </source>
</evidence>
<evidence type="ECO:0000259" key="7">
    <source>
        <dbReference type="PROSITE" id="PS51293"/>
    </source>
</evidence>
<dbReference type="Gene3D" id="1.10.10.60">
    <property type="entry name" value="Homeodomain-like"/>
    <property type="match status" value="1"/>
</dbReference>
<keyword evidence="2" id="KW-0238">DNA-binding</keyword>
<evidence type="ECO:0000313" key="9">
    <source>
        <dbReference type="EMBL" id="KNC78774.1"/>
    </source>
</evidence>
<keyword evidence="1" id="KW-0805">Transcription regulation</keyword>
<dbReference type="InterPro" id="IPR006447">
    <property type="entry name" value="Myb_dom_plants"/>
</dbReference>
<dbReference type="EMBL" id="KQ242426">
    <property type="protein sequence ID" value="KNC78774.1"/>
    <property type="molecule type" value="Genomic_DNA"/>
</dbReference>
<dbReference type="Proteomes" id="UP000054560">
    <property type="component" value="Unassembled WGS sequence"/>
</dbReference>
<proteinExistence type="predicted"/>
<evidence type="ECO:0000259" key="6">
    <source>
        <dbReference type="PROSITE" id="PS50090"/>
    </source>
</evidence>
<dbReference type="PROSITE" id="PS51293">
    <property type="entry name" value="SANT"/>
    <property type="match status" value="1"/>
</dbReference>
<accession>A0A0L0FPY1</accession>
<reference evidence="9 10" key="1">
    <citation type="submission" date="2011-02" db="EMBL/GenBank/DDBJ databases">
        <title>The Genome Sequence of Sphaeroforma arctica JP610.</title>
        <authorList>
            <consortium name="The Broad Institute Genome Sequencing Platform"/>
            <person name="Russ C."/>
            <person name="Cuomo C."/>
            <person name="Young S.K."/>
            <person name="Zeng Q."/>
            <person name="Gargeya S."/>
            <person name="Alvarado L."/>
            <person name="Berlin A."/>
            <person name="Chapman S.B."/>
            <person name="Chen Z."/>
            <person name="Freedman E."/>
            <person name="Gellesch M."/>
            <person name="Goldberg J."/>
            <person name="Griggs A."/>
            <person name="Gujja S."/>
            <person name="Heilman E."/>
            <person name="Heiman D."/>
            <person name="Howarth C."/>
            <person name="Mehta T."/>
            <person name="Neiman D."/>
            <person name="Pearson M."/>
            <person name="Roberts A."/>
            <person name="Saif S."/>
            <person name="Shea T."/>
            <person name="Shenoy N."/>
            <person name="Sisk P."/>
            <person name="Stolte C."/>
            <person name="Sykes S."/>
            <person name="White J."/>
            <person name="Yandava C."/>
            <person name="Burger G."/>
            <person name="Gray M.W."/>
            <person name="Holland P.W.H."/>
            <person name="King N."/>
            <person name="Lang F.B.F."/>
            <person name="Roger A.J."/>
            <person name="Ruiz-Trillo I."/>
            <person name="Haas B."/>
            <person name="Nusbaum C."/>
            <person name="Birren B."/>
        </authorList>
    </citation>
    <scope>NUCLEOTIDE SEQUENCE [LARGE SCALE GENOMIC DNA]</scope>
    <source>
        <strain evidence="9 10">JP610</strain>
    </source>
</reference>
<feature type="non-terminal residue" evidence="9">
    <location>
        <position position="1"/>
    </location>
</feature>
<dbReference type="Pfam" id="PF00249">
    <property type="entry name" value="Myb_DNA-binding"/>
    <property type="match status" value="1"/>
</dbReference>
<dbReference type="CDD" id="cd00167">
    <property type="entry name" value="SANT"/>
    <property type="match status" value="1"/>
</dbReference>
<dbReference type="InterPro" id="IPR009057">
    <property type="entry name" value="Homeodomain-like_sf"/>
</dbReference>
<keyword evidence="4" id="KW-0539">Nucleus</keyword>
<evidence type="ECO:0000313" key="10">
    <source>
        <dbReference type="Proteomes" id="UP000054560"/>
    </source>
</evidence>
<dbReference type="SMART" id="SM00717">
    <property type="entry name" value="SANT"/>
    <property type="match status" value="1"/>
</dbReference>
<dbReference type="NCBIfam" id="TIGR01557">
    <property type="entry name" value="myb_SHAQKYF"/>
    <property type="match status" value="1"/>
</dbReference>
<dbReference type="InterPro" id="IPR017930">
    <property type="entry name" value="Myb_dom"/>
</dbReference>
<dbReference type="PANTHER" id="PTHR12802">
    <property type="entry name" value="SWI/SNF COMPLEX-RELATED"/>
    <property type="match status" value="1"/>
</dbReference>
<dbReference type="OrthoDB" id="118550at2759"/>